<name>A0A2U9P4G3_STRAS</name>
<dbReference type="PANTHER" id="PTHR43734:SF1">
    <property type="entry name" value="PHYTOENE DESATURASE"/>
    <property type="match status" value="1"/>
</dbReference>
<reference evidence="1 2" key="1">
    <citation type="submission" date="2018-06" db="EMBL/GenBank/DDBJ databases">
        <title>The complete genome sequence of a nosiheptide producer Streptomyces actuosus ATCC 25421: deducing the ability of producing a new class III lantibiotics.</title>
        <authorList>
            <person name="Liu W."/>
            <person name="Sun F."/>
            <person name="Hu Y."/>
        </authorList>
    </citation>
    <scope>NUCLEOTIDE SEQUENCE [LARGE SCALE GENOMIC DNA]</scope>
    <source>
        <strain evidence="1 2">ATCC 25421</strain>
    </source>
</reference>
<gene>
    <name evidence="1" type="ORF">DMT42_17780</name>
</gene>
<dbReference type="Proteomes" id="UP000247634">
    <property type="component" value="Chromosome"/>
</dbReference>
<dbReference type="SUPFAM" id="SSF51905">
    <property type="entry name" value="FAD/NAD(P)-binding domain"/>
    <property type="match status" value="1"/>
</dbReference>
<dbReference type="Pfam" id="PF13450">
    <property type="entry name" value="NAD_binding_8"/>
    <property type="match status" value="1"/>
</dbReference>
<evidence type="ECO:0000313" key="2">
    <source>
        <dbReference type="Proteomes" id="UP000247634"/>
    </source>
</evidence>
<organism evidence="1 2">
    <name type="scientific">Streptomyces actuosus</name>
    <dbReference type="NCBI Taxonomy" id="1885"/>
    <lineage>
        <taxon>Bacteria</taxon>
        <taxon>Bacillati</taxon>
        <taxon>Actinomycetota</taxon>
        <taxon>Actinomycetes</taxon>
        <taxon>Kitasatosporales</taxon>
        <taxon>Streptomycetaceae</taxon>
        <taxon>Streptomyces</taxon>
    </lineage>
</organism>
<dbReference type="RefSeq" id="WP_110628896.1">
    <property type="nucleotide sequence ID" value="NZ_CP029788.1"/>
</dbReference>
<evidence type="ECO:0000313" key="1">
    <source>
        <dbReference type="EMBL" id="AWT43985.1"/>
    </source>
</evidence>
<dbReference type="EMBL" id="CP029788">
    <property type="protein sequence ID" value="AWT43985.1"/>
    <property type="molecule type" value="Genomic_DNA"/>
</dbReference>
<dbReference type="KEGG" id="sact:DMT42_17780"/>
<sequence length="392" mass="42254">MRHPRPAHRLTVIGGGFAGLTAAITAAEAGAKVTVFEAHHTLGGRARTADGPYRTNDGPHALYSGGPHWSWLRQRDLIGPLAPLPPLEAARLRLRHKGVLRRTPPFALLKLLRPGIRHAPVDTDFLTWATGVAGEEAARAAANYSAVALFHHDPGALSAAFVQERLRRATKLPPEAHYPRGGWATVIDRMAARAWNLGVRMETLSRVDTLPTDTPVVVATSLDAARRLLADDSLTWPSGRTALIDLAVRTRRGDAFAVSDLDSPGWLERFTAQDRTLAPAGEQLVQGQIPLAPHETRADGTARAEDLLDLAFPGWRERVTWRREATANGRTGAVDLPGTSWRDRPAIDRGDGVYLAGDQVAAPGVLSEVSFNSALTAVSLALGRNALDLKRA</sequence>
<proteinExistence type="predicted"/>
<protein>
    <submittedName>
        <fullName evidence="1">FAD-dependent oxidoreductase</fullName>
    </submittedName>
</protein>
<dbReference type="PANTHER" id="PTHR43734">
    <property type="entry name" value="PHYTOENE DESATURASE"/>
    <property type="match status" value="1"/>
</dbReference>
<dbReference type="Gene3D" id="3.40.50.720">
    <property type="entry name" value="NAD(P)-binding Rossmann-like Domain"/>
    <property type="match status" value="1"/>
</dbReference>
<accession>A0A2U9P4G3</accession>
<dbReference type="OrthoDB" id="5501831at2"/>
<keyword evidence="2" id="KW-1185">Reference proteome</keyword>
<dbReference type="PRINTS" id="PR00411">
    <property type="entry name" value="PNDRDTASEI"/>
</dbReference>
<dbReference type="AlphaFoldDB" id="A0A2U9P4G3"/>
<dbReference type="InterPro" id="IPR036188">
    <property type="entry name" value="FAD/NAD-bd_sf"/>
</dbReference>